<proteinExistence type="predicted"/>
<evidence type="ECO:0000313" key="1">
    <source>
        <dbReference type="EMBL" id="GMA27841.1"/>
    </source>
</evidence>
<dbReference type="AlphaFoldDB" id="A0AA37XB08"/>
<organism evidence="1 2">
    <name type="scientific">Arenivirga flava</name>
    <dbReference type="NCBI Taxonomy" id="1930060"/>
    <lineage>
        <taxon>Bacteria</taxon>
        <taxon>Bacillati</taxon>
        <taxon>Actinomycetota</taxon>
        <taxon>Actinomycetes</taxon>
        <taxon>Micrococcales</taxon>
        <taxon>Microbacteriaceae</taxon>
        <taxon>Arenivirga</taxon>
    </lineage>
</organism>
<gene>
    <name evidence="1" type="ORF">GCM10025874_10940</name>
</gene>
<sequence length="139" mass="14930">MNRQFPLAGLLRVRQVEHDAAVSRLGRTTALRQATTDQRMRMAGGLAASGTDAVDAASLTAIAAARAAAGSMLAALDAREQEQRLEEERAAAEVRDAVRRARGIEKLETRHRDAVAAEELRLGQIELDEIAGRTGGDRS</sequence>
<dbReference type="Proteomes" id="UP001157160">
    <property type="component" value="Unassembled WGS sequence"/>
</dbReference>
<dbReference type="InterPro" id="IPR053716">
    <property type="entry name" value="Flag_assembly_chemotaxis_eff"/>
</dbReference>
<name>A0AA37XB08_9MICO</name>
<keyword evidence="2" id="KW-1185">Reference proteome</keyword>
<accession>A0AA37XB08</accession>
<reference evidence="1 2" key="1">
    <citation type="journal article" date="2014" name="Int. J. Syst. Evol. Microbiol.">
        <title>Complete genome sequence of Corynebacterium casei LMG S-19264T (=DSM 44701T), isolated from a smear-ripened cheese.</title>
        <authorList>
            <consortium name="US DOE Joint Genome Institute (JGI-PGF)"/>
            <person name="Walter F."/>
            <person name="Albersmeier A."/>
            <person name="Kalinowski J."/>
            <person name="Ruckert C."/>
        </authorList>
    </citation>
    <scope>NUCLEOTIDE SEQUENCE [LARGE SCALE GENOMIC DNA]</scope>
    <source>
        <strain evidence="1 2">NBRC 112289</strain>
    </source>
</reference>
<dbReference type="EMBL" id="BSUL01000001">
    <property type="protein sequence ID" value="GMA27841.1"/>
    <property type="molecule type" value="Genomic_DNA"/>
</dbReference>
<comment type="caution">
    <text evidence="1">The sequence shown here is derived from an EMBL/GenBank/DDBJ whole genome shotgun (WGS) entry which is preliminary data.</text>
</comment>
<protein>
    <recommendedName>
        <fullName evidence="3">Flagellar FliJ protein</fullName>
    </recommendedName>
</protein>
<dbReference type="Gene3D" id="1.10.287.1700">
    <property type="match status" value="1"/>
</dbReference>
<dbReference type="RefSeq" id="WP_284230769.1">
    <property type="nucleotide sequence ID" value="NZ_BSUL01000001.1"/>
</dbReference>
<evidence type="ECO:0000313" key="2">
    <source>
        <dbReference type="Proteomes" id="UP001157160"/>
    </source>
</evidence>
<evidence type="ECO:0008006" key="3">
    <source>
        <dbReference type="Google" id="ProtNLM"/>
    </source>
</evidence>